<dbReference type="EMBL" id="JACHFW010000013">
    <property type="protein sequence ID" value="MBB5265633.1"/>
    <property type="molecule type" value="Genomic_DNA"/>
</dbReference>
<protein>
    <recommendedName>
        <fullName evidence="2">S1 motif domain-containing protein</fullName>
    </recommendedName>
</protein>
<dbReference type="InterPro" id="IPR014464">
    <property type="entry name" value="CvfB_fam"/>
</dbReference>
<dbReference type="Proteomes" id="UP000543642">
    <property type="component" value="Unassembled WGS sequence"/>
</dbReference>
<dbReference type="InterPro" id="IPR003029">
    <property type="entry name" value="S1_domain"/>
</dbReference>
<sequence length="280" mass="31752">MIRLGEKQILTVTRMKDFGVYLANEEDNSEEAVLLPKKEVPQNTQVGTQLEVFIYRDSSDRLIATTATPKILLGKTAPLLVKQVTKIGAFLDWGLPKDLLLPFKEQITRVKEGEEYLVALYIDKSSRLCATMKVYQYLDTHSPYEKEDHAQGYIYQIHPEYGAFVAVDGMYHGLIPLREFKGRYSLGEKVHVRIVRVRDDGRLELSLHEKIPFQIDLDAAKVMEVIESYAGVLPFTEKASPAVVERETGLSKAAFKRAVGRLLRNGKITIENGVIRKIKD</sequence>
<dbReference type="Gene3D" id="1.10.10.10">
    <property type="entry name" value="Winged helix-like DNA-binding domain superfamily/Winged helix DNA-binding domain"/>
    <property type="match status" value="1"/>
</dbReference>
<dbReference type="SMART" id="SM00316">
    <property type="entry name" value="S1"/>
    <property type="match status" value="2"/>
</dbReference>
<evidence type="ECO:0000313" key="4">
    <source>
        <dbReference type="Proteomes" id="UP000543642"/>
    </source>
</evidence>
<name>A0A7W8HC26_9FIRM</name>
<dbReference type="SUPFAM" id="SSF50249">
    <property type="entry name" value="Nucleic acid-binding proteins"/>
    <property type="match status" value="1"/>
</dbReference>
<comment type="similarity">
    <text evidence="1">Belongs to the CvfB family.</text>
</comment>
<evidence type="ECO:0000313" key="3">
    <source>
        <dbReference type="EMBL" id="MBB5265633.1"/>
    </source>
</evidence>
<dbReference type="GO" id="GO:0003676">
    <property type="term" value="F:nucleic acid binding"/>
    <property type="evidence" value="ECO:0007669"/>
    <property type="project" value="InterPro"/>
</dbReference>
<evidence type="ECO:0000256" key="1">
    <source>
        <dbReference type="PIRNR" id="PIRNR012524"/>
    </source>
</evidence>
<keyword evidence="4" id="KW-1185">Reference proteome</keyword>
<dbReference type="InterPro" id="IPR039566">
    <property type="entry name" value="CvfB_S1_st"/>
</dbReference>
<feature type="domain" description="S1 motif" evidence="2">
    <location>
        <begin position="147"/>
        <end position="208"/>
    </location>
</feature>
<accession>A0A7W8HC26</accession>
<dbReference type="Pfam" id="PF17783">
    <property type="entry name" value="WHD_CvfB"/>
    <property type="match status" value="1"/>
</dbReference>
<dbReference type="Gene3D" id="2.40.50.140">
    <property type="entry name" value="Nucleic acid-binding proteins"/>
    <property type="match status" value="3"/>
</dbReference>
<dbReference type="RefSeq" id="WP_183775641.1">
    <property type="nucleotide sequence ID" value="NZ_JACHFW010000013.1"/>
</dbReference>
<dbReference type="Pfam" id="PF13509">
    <property type="entry name" value="S1_2"/>
    <property type="match status" value="2"/>
</dbReference>
<organism evidence="3 4">
    <name type="scientific">Catenibacillus scindens</name>
    <dbReference type="NCBI Taxonomy" id="673271"/>
    <lineage>
        <taxon>Bacteria</taxon>
        <taxon>Bacillati</taxon>
        <taxon>Bacillota</taxon>
        <taxon>Clostridia</taxon>
        <taxon>Lachnospirales</taxon>
        <taxon>Lachnospiraceae</taxon>
        <taxon>Catenibacillus</taxon>
    </lineage>
</organism>
<dbReference type="PIRSF" id="PIRSF012524">
    <property type="entry name" value="YitL_S1"/>
    <property type="match status" value="1"/>
</dbReference>
<dbReference type="InterPro" id="IPR036388">
    <property type="entry name" value="WH-like_DNA-bd_sf"/>
</dbReference>
<reference evidence="3 4" key="1">
    <citation type="submission" date="2020-08" db="EMBL/GenBank/DDBJ databases">
        <title>Genomic Encyclopedia of Type Strains, Phase IV (KMG-IV): sequencing the most valuable type-strain genomes for metagenomic binning, comparative biology and taxonomic classification.</title>
        <authorList>
            <person name="Goeker M."/>
        </authorList>
    </citation>
    <scope>NUCLEOTIDE SEQUENCE [LARGE SCALE GENOMIC DNA]</scope>
    <source>
        <strain evidence="3 4">DSM 106146</strain>
    </source>
</reference>
<comment type="caution">
    <text evidence="3">The sequence shown here is derived from an EMBL/GenBank/DDBJ whole genome shotgun (WGS) entry which is preliminary data.</text>
</comment>
<gene>
    <name evidence="3" type="ORF">HNP82_002780</name>
</gene>
<evidence type="ECO:0000259" key="2">
    <source>
        <dbReference type="PROSITE" id="PS50126"/>
    </source>
</evidence>
<dbReference type="InterPro" id="IPR012340">
    <property type="entry name" value="NA-bd_OB-fold"/>
</dbReference>
<dbReference type="PANTHER" id="PTHR37296">
    <property type="entry name" value="CONSERVED VIRULENCE FACTOR B"/>
    <property type="match status" value="1"/>
</dbReference>
<dbReference type="AlphaFoldDB" id="A0A7W8HC26"/>
<dbReference type="PANTHER" id="PTHR37296:SF1">
    <property type="entry name" value="CONSERVED VIRULENCE FACTOR B"/>
    <property type="match status" value="1"/>
</dbReference>
<dbReference type="Pfam" id="PF00575">
    <property type="entry name" value="S1"/>
    <property type="match status" value="1"/>
</dbReference>
<dbReference type="InterPro" id="IPR040764">
    <property type="entry name" value="CvfB_WH"/>
</dbReference>
<proteinExistence type="inferred from homology"/>
<dbReference type="PROSITE" id="PS50126">
    <property type="entry name" value="S1"/>
    <property type="match status" value="1"/>
</dbReference>